<protein>
    <submittedName>
        <fullName evidence="6">Outer membrane receptor proteins, mostly Fe transport</fullName>
    </submittedName>
</protein>
<comment type="subcellular location">
    <subcellularLocation>
        <location evidence="1">Cell outer membrane</location>
    </subcellularLocation>
</comment>
<evidence type="ECO:0000256" key="2">
    <source>
        <dbReference type="ARBA" id="ARBA00023136"/>
    </source>
</evidence>
<dbReference type="GO" id="GO:0009279">
    <property type="term" value="C:cell outer membrane"/>
    <property type="evidence" value="ECO:0007669"/>
    <property type="project" value="UniProtKB-SubCell"/>
</dbReference>
<feature type="transmembrane region" description="Helical" evidence="4">
    <location>
        <begin position="7"/>
        <end position="28"/>
    </location>
</feature>
<keyword evidence="6" id="KW-0675">Receptor</keyword>
<dbReference type="InterPro" id="IPR041700">
    <property type="entry name" value="OMP_b-brl_3"/>
</dbReference>
<evidence type="ECO:0000256" key="4">
    <source>
        <dbReference type="SAM" id="Phobius"/>
    </source>
</evidence>
<dbReference type="Pfam" id="PF13620">
    <property type="entry name" value="CarboxypepD_reg"/>
    <property type="match status" value="1"/>
</dbReference>
<sequence length="810" mass="90454">MITIYKWLVAANAIKGAVFCAVFSMGIWCGCVKAQVQGLVQSESGDPVPYASINVMQKDGTGIMELMADSVGIFILAALADGSYQLTVSGSGYNKKQIPAFNVSRNTLTTSPLVVKLEANHQLEGVVVRSKRRIVEQGIDKMTLNVENSILSAGNTALELLERAPGVKVDAEGKISLKGKPGVSVMLNGKRTYLSASELAILLKATSASSVSKIEIISNPSARYDAAGNAGIINIVMKKNVQKGLNGTVTADAGAGRKARYGAGLNLNYRTEKFNIYGNYNYAFRGETEYLDFVRYFYENGRAGRTSVQRTETDEPLHTQQFSAGIDFAPDSMNSIGVLVNGNVGDYRHHSQTTNLLTAAEGLLSNAFTQNKDRQYWSSLIYNLNYARRFAKKGRELTLDLDVVPNRFRSDLTLDTYTQPNTDYPSGSLEQRRGNIPSQTDVYVAKGDYTDRINEKVKWELGVKSSFTQADNNLKYENRIADEWQQDATASNHFKYEEQIHAGYLNGIFERGKTSLQAGIRGELTKTTGNQLTTGQVFNRDYFQLFPSLALSQKINETHQLQAAYSRRIERPNYGLLNPFRLFRDPSLYYEGNPYLKPELTQHITLSHVLKNRYTTALNYSKTTDVITWVTGQQDATNTTYEHPLNLQALVNYGISVTAQLNYTSWWSATHFANLFRNEYQLPDSRNSMTSFSTTMQHTFMLGRGFSAECNGAYYSKAVYGILTEKAYYVLSAAFQKTVLKEKGSLKLAVNDLFQSQQFRNETRYQNINMSSKIWLDSRGAILSFTYRFGGQQTGAGRKTGSEDIQSRIR</sequence>
<dbReference type="SUPFAM" id="SSF49464">
    <property type="entry name" value="Carboxypeptidase regulatory domain-like"/>
    <property type="match status" value="1"/>
</dbReference>
<name>A0A1G6XFL7_NIADE</name>
<dbReference type="Gene3D" id="2.170.130.10">
    <property type="entry name" value="TonB-dependent receptor, plug domain"/>
    <property type="match status" value="1"/>
</dbReference>
<dbReference type="STRING" id="1285928.SAMN04487894_11356"/>
<dbReference type="AlphaFoldDB" id="A0A1G6XFL7"/>
<dbReference type="PANTHER" id="PTHR40980:SF4">
    <property type="entry name" value="TONB-DEPENDENT RECEPTOR-LIKE BETA-BARREL DOMAIN-CONTAINING PROTEIN"/>
    <property type="match status" value="1"/>
</dbReference>
<dbReference type="Proteomes" id="UP000198757">
    <property type="component" value="Unassembled WGS sequence"/>
</dbReference>
<dbReference type="EMBL" id="FMZO01000013">
    <property type="protein sequence ID" value="SDD76852.1"/>
    <property type="molecule type" value="Genomic_DNA"/>
</dbReference>
<dbReference type="PANTHER" id="PTHR40980">
    <property type="entry name" value="PLUG DOMAIN-CONTAINING PROTEIN"/>
    <property type="match status" value="1"/>
</dbReference>
<dbReference type="InterPro" id="IPR036942">
    <property type="entry name" value="Beta-barrel_TonB_sf"/>
</dbReference>
<keyword evidence="3" id="KW-0998">Cell outer membrane</keyword>
<evidence type="ECO:0000259" key="5">
    <source>
        <dbReference type="Pfam" id="PF14905"/>
    </source>
</evidence>
<evidence type="ECO:0000256" key="1">
    <source>
        <dbReference type="ARBA" id="ARBA00004442"/>
    </source>
</evidence>
<dbReference type="PROSITE" id="PS51257">
    <property type="entry name" value="PROKAR_LIPOPROTEIN"/>
    <property type="match status" value="1"/>
</dbReference>
<dbReference type="InterPro" id="IPR037066">
    <property type="entry name" value="Plug_dom_sf"/>
</dbReference>
<keyword evidence="4" id="KW-1133">Transmembrane helix</keyword>
<reference evidence="7" key="1">
    <citation type="submission" date="2016-10" db="EMBL/GenBank/DDBJ databases">
        <authorList>
            <person name="Varghese N."/>
            <person name="Submissions S."/>
        </authorList>
    </citation>
    <scope>NUCLEOTIDE SEQUENCE [LARGE SCALE GENOMIC DNA]</scope>
    <source>
        <strain evidence="7">DSM 25811 / CCM 8410 / LMG 26954 / E90</strain>
    </source>
</reference>
<gene>
    <name evidence="6" type="ORF">SAMN04487894_11356</name>
</gene>
<organism evidence="6 7">
    <name type="scientific">Niabella drilacis (strain DSM 25811 / CCM 8410 / CCUG 62505 / LMG 26954 / E90)</name>
    <dbReference type="NCBI Taxonomy" id="1285928"/>
    <lineage>
        <taxon>Bacteria</taxon>
        <taxon>Pseudomonadati</taxon>
        <taxon>Bacteroidota</taxon>
        <taxon>Chitinophagia</taxon>
        <taxon>Chitinophagales</taxon>
        <taxon>Chitinophagaceae</taxon>
        <taxon>Niabella</taxon>
    </lineage>
</organism>
<dbReference type="Gene3D" id="2.60.40.1120">
    <property type="entry name" value="Carboxypeptidase-like, regulatory domain"/>
    <property type="match status" value="1"/>
</dbReference>
<keyword evidence="7" id="KW-1185">Reference proteome</keyword>
<dbReference type="InterPro" id="IPR008969">
    <property type="entry name" value="CarboxyPept-like_regulatory"/>
</dbReference>
<keyword evidence="2 4" id="KW-0472">Membrane</keyword>
<feature type="domain" description="Outer membrane protein beta-barrel" evidence="5">
    <location>
        <begin position="388"/>
        <end position="787"/>
    </location>
</feature>
<proteinExistence type="predicted"/>
<dbReference type="RefSeq" id="WP_176954490.1">
    <property type="nucleotide sequence ID" value="NZ_FMZO01000013.1"/>
</dbReference>
<dbReference type="Gene3D" id="2.40.170.20">
    <property type="entry name" value="TonB-dependent receptor, beta-barrel domain"/>
    <property type="match status" value="1"/>
</dbReference>
<dbReference type="Pfam" id="PF14905">
    <property type="entry name" value="OMP_b-brl_3"/>
    <property type="match status" value="1"/>
</dbReference>
<evidence type="ECO:0000313" key="6">
    <source>
        <dbReference type="EMBL" id="SDD76852.1"/>
    </source>
</evidence>
<evidence type="ECO:0000256" key="3">
    <source>
        <dbReference type="ARBA" id="ARBA00023237"/>
    </source>
</evidence>
<keyword evidence="4" id="KW-0812">Transmembrane</keyword>
<evidence type="ECO:0000313" key="7">
    <source>
        <dbReference type="Proteomes" id="UP000198757"/>
    </source>
</evidence>
<dbReference type="SUPFAM" id="SSF56935">
    <property type="entry name" value="Porins"/>
    <property type="match status" value="1"/>
</dbReference>
<accession>A0A1G6XFL7</accession>